<sequence>MDEQVIEETNRTAASKELIEEEKKGKGKVDKEENEDKKAAATKDIVEEYKEGNEENEDSKKKAATKDIVEEYKEGNEENEDFKKAATKDIVEEYKRDNDKGGNEENIEATASEDRVEEYQEGKEKIEEALKTSDTEDVDSNFGSPSIDGDELTSGDESYITCDEGGVVSGDESTTATGNEIPTSSGRCGTANEMGAGGARPNELKGILAVKLKTKKKNIKSAIPEIHPAVPPKKKNIILNFSEKDSEEEHQTNEVPKKFHIDFDPVMTVRFCYDSRDEESENEEPEVNSPGREFIEDIECRLQEDITFTPQRGDQHRSSFRHQQTVGSIAETTEWYLCEDDLRYGVHRTYSDPMPQESCWTIFKTNMMDCFCCCCTPSTCCCCTPSTCCREHVEPEIREATQHEDVRENGGIEYAAVPTIENISLNDNATEKKAKPKRVGRMKRIRRFFRRLFCCTGCRED</sequence>
<feature type="compositionally biased region" description="Basic and acidic residues" evidence="1">
    <location>
        <begin position="112"/>
        <end position="134"/>
    </location>
</feature>
<organism evidence="2 3">
    <name type="scientific">Magallana gigas</name>
    <name type="common">Pacific oyster</name>
    <name type="synonym">Crassostrea gigas</name>
    <dbReference type="NCBI Taxonomy" id="29159"/>
    <lineage>
        <taxon>Eukaryota</taxon>
        <taxon>Metazoa</taxon>
        <taxon>Spiralia</taxon>
        <taxon>Lophotrochozoa</taxon>
        <taxon>Mollusca</taxon>
        <taxon>Bivalvia</taxon>
        <taxon>Autobranchia</taxon>
        <taxon>Pteriomorphia</taxon>
        <taxon>Ostreida</taxon>
        <taxon>Ostreoidea</taxon>
        <taxon>Ostreidae</taxon>
        <taxon>Magallana</taxon>
    </lineage>
</organism>
<dbReference type="Proteomes" id="UP000005408">
    <property type="component" value="Unassembled WGS sequence"/>
</dbReference>
<keyword evidence="3" id="KW-1185">Reference proteome</keyword>
<feature type="compositionally biased region" description="Basic and acidic residues" evidence="1">
    <location>
        <begin position="17"/>
        <end position="64"/>
    </location>
</feature>
<feature type="region of interest" description="Disordered" evidence="1">
    <location>
        <begin position="93"/>
        <end position="197"/>
    </location>
</feature>
<evidence type="ECO:0000313" key="3">
    <source>
        <dbReference type="Proteomes" id="UP000005408"/>
    </source>
</evidence>
<dbReference type="OrthoDB" id="6218032at2759"/>
<dbReference type="EnsemblMetazoa" id="G10814.1">
    <property type="protein sequence ID" value="G10814.1:cds"/>
    <property type="gene ID" value="G10814"/>
</dbReference>
<proteinExistence type="predicted"/>
<feature type="compositionally biased region" description="Polar residues" evidence="1">
    <location>
        <begin position="171"/>
        <end position="187"/>
    </location>
</feature>
<dbReference type="AlphaFoldDB" id="A0A8W8HSS1"/>
<evidence type="ECO:0000256" key="1">
    <source>
        <dbReference type="SAM" id="MobiDB-lite"/>
    </source>
</evidence>
<feature type="region of interest" description="Disordered" evidence="1">
    <location>
        <begin position="1"/>
        <end position="64"/>
    </location>
</feature>
<name>A0A8W8HSS1_MAGGI</name>
<evidence type="ECO:0000313" key="2">
    <source>
        <dbReference type="EnsemblMetazoa" id="G10814.1:cds"/>
    </source>
</evidence>
<reference evidence="2" key="1">
    <citation type="submission" date="2022-08" db="UniProtKB">
        <authorList>
            <consortium name="EnsemblMetazoa"/>
        </authorList>
    </citation>
    <scope>IDENTIFICATION</scope>
    <source>
        <strain evidence="2">05x7-T-G4-1.051#20</strain>
    </source>
</reference>
<feature type="compositionally biased region" description="Basic and acidic residues" evidence="1">
    <location>
        <begin position="93"/>
        <end position="103"/>
    </location>
</feature>
<protein>
    <submittedName>
        <fullName evidence="2">Uncharacterized protein</fullName>
    </submittedName>
</protein>
<accession>A0A8W8HSS1</accession>